<proteinExistence type="predicted"/>
<name>A0ABQ8SXP2_PERAM</name>
<gene>
    <name evidence="1" type="ORF">ANN_14943</name>
</gene>
<evidence type="ECO:0000313" key="2">
    <source>
        <dbReference type="Proteomes" id="UP001148838"/>
    </source>
</evidence>
<dbReference type="Proteomes" id="UP001148838">
    <property type="component" value="Unassembled WGS sequence"/>
</dbReference>
<comment type="caution">
    <text evidence="1">The sequence shown here is derived from an EMBL/GenBank/DDBJ whole genome shotgun (WGS) entry which is preliminary data.</text>
</comment>
<reference evidence="1 2" key="1">
    <citation type="journal article" date="2022" name="Allergy">
        <title>Genome assembly and annotation of Periplaneta americana reveal a comprehensive cockroach allergen profile.</title>
        <authorList>
            <person name="Wang L."/>
            <person name="Xiong Q."/>
            <person name="Saelim N."/>
            <person name="Wang L."/>
            <person name="Nong W."/>
            <person name="Wan A.T."/>
            <person name="Shi M."/>
            <person name="Liu X."/>
            <person name="Cao Q."/>
            <person name="Hui J.H.L."/>
            <person name="Sookrung N."/>
            <person name="Leung T.F."/>
            <person name="Tungtrongchitr A."/>
            <person name="Tsui S.K.W."/>
        </authorList>
    </citation>
    <scope>NUCLEOTIDE SEQUENCE [LARGE SCALE GENOMIC DNA]</scope>
    <source>
        <strain evidence="1">PWHHKU_190912</strain>
    </source>
</reference>
<dbReference type="EMBL" id="JAJSOF020000019">
    <property type="protein sequence ID" value="KAJ4438988.1"/>
    <property type="molecule type" value="Genomic_DNA"/>
</dbReference>
<sequence length="162" mass="18422">MSRLKSINPVKIVYLLREKAEVFAILNCALRRLEKDYHGKRILILTDSRSALETLSSNQASTAVGTEASGMQGNENAGQLAKMKRKEKCSCINYWAWSLQENLRTVRLYKEEPICQMCKQEEKIVSHILFECAFLETKRFSLSSKEKILEDNASVDSNGDAQ</sequence>
<accession>A0ABQ8SXP2</accession>
<evidence type="ECO:0008006" key="3">
    <source>
        <dbReference type="Google" id="ProtNLM"/>
    </source>
</evidence>
<organism evidence="1 2">
    <name type="scientific">Periplaneta americana</name>
    <name type="common">American cockroach</name>
    <name type="synonym">Blatta americana</name>
    <dbReference type="NCBI Taxonomy" id="6978"/>
    <lineage>
        <taxon>Eukaryota</taxon>
        <taxon>Metazoa</taxon>
        <taxon>Ecdysozoa</taxon>
        <taxon>Arthropoda</taxon>
        <taxon>Hexapoda</taxon>
        <taxon>Insecta</taxon>
        <taxon>Pterygota</taxon>
        <taxon>Neoptera</taxon>
        <taxon>Polyneoptera</taxon>
        <taxon>Dictyoptera</taxon>
        <taxon>Blattodea</taxon>
        <taxon>Blattoidea</taxon>
        <taxon>Blattidae</taxon>
        <taxon>Blattinae</taxon>
        <taxon>Periplaneta</taxon>
    </lineage>
</organism>
<evidence type="ECO:0000313" key="1">
    <source>
        <dbReference type="EMBL" id="KAJ4438988.1"/>
    </source>
</evidence>
<protein>
    <recommendedName>
        <fullName evidence="3">Reverse transcriptase zinc-binding domain-containing protein</fullName>
    </recommendedName>
</protein>
<keyword evidence="2" id="KW-1185">Reference proteome</keyword>